<evidence type="ECO:0000313" key="3">
    <source>
        <dbReference type="Proteomes" id="UP000762676"/>
    </source>
</evidence>
<evidence type="ECO:0008006" key="4">
    <source>
        <dbReference type="Google" id="ProtNLM"/>
    </source>
</evidence>
<proteinExistence type="predicted"/>
<evidence type="ECO:0000256" key="1">
    <source>
        <dbReference type="SAM" id="MobiDB-lite"/>
    </source>
</evidence>
<dbReference type="Proteomes" id="UP000762676">
    <property type="component" value="Unassembled WGS sequence"/>
</dbReference>
<comment type="caution">
    <text evidence="2">The sequence shown here is derived from an EMBL/GenBank/DDBJ whole genome shotgun (WGS) entry which is preliminary data.</text>
</comment>
<accession>A0AAV4EZR8</accession>
<evidence type="ECO:0000313" key="2">
    <source>
        <dbReference type="EMBL" id="GFR65646.1"/>
    </source>
</evidence>
<protein>
    <recommendedName>
        <fullName evidence="4">MEIS N-terminal domain-containing protein</fullName>
    </recommendedName>
</protein>
<organism evidence="2 3">
    <name type="scientific">Elysia marginata</name>
    <dbReference type="NCBI Taxonomy" id="1093978"/>
    <lineage>
        <taxon>Eukaryota</taxon>
        <taxon>Metazoa</taxon>
        <taxon>Spiralia</taxon>
        <taxon>Lophotrochozoa</taxon>
        <taxon>Mollusca</taxon>
        <taxon>Gastropoda</taxon>
        <taxon>Heterobranchia</taxon>
        <taxon>Euthyneura</taxon>
        <taxon>Panpulmonata</taxon>
        <taxon>Sacoglossa</taxon>
        <taxon>Placobranchoidea</taxon>
        <taxon>Plakobranchidae</taxon>
        <taxon>Elysia</taxon>
    </lineage>
</organism>
<gene>
    <name evidence="2" type="ORF">ElyMa_005536600</name>
</gene>
<reference evidence="2 3" key="1">
    <citation type="journal article" date="2021" name="Elife">
        <title>Chloroplast acquisition without the gene transfer in kleptoplastic sea slugs, Plakobranchus ocellatus.</title>
        <authorList>
            <person name="Maeda T."/>
            <person name="Takahashi S."/>
            <person name="Yoshida T."/>
            <person name="Shimamura S."/>
            <person name="Takaki Y."/>
            <person name="Nagai Y."/>
            <person name="Toyoda A."/>
            <person name="Suzuki Y."/>
            <person name="Arimoto A."/>
            <person name="Ishii H."/>
            <person name="Satoh N."/>
            <person name="Nishiyama T."/>
            <person name="Hasebe M."/>
            <person name="Maruyama T."/>
            <person name="Minagawa J."/>
            <person name="Obokata J."/>
            <person name="Shigenobu S."/>
        </authorList>
    </citation>
    <scope>NUCLEOTIDE SEQUENCE [LARGE SCALE GENOMIC DNA]</scope>
</reference>
<feature type="region of interest" description="Disordered" evidence="1">
    <location>
        <begin position="1"/>
        <end position="76"/>
    </location>
</feature>
<feature type="compositionally biased region" description="Basic residues" evidence="1">
    <location>
        <begin position="48"/>
        <end position="61"/>
    </location>
</feature>
<name>A0AAV4EZR8_9GAST</name>
<sequence length="92" mass="9880">MGPEGQFLPGDMLPPSSTPEPLGGHHDAFGIPRSMAHHFNPALSPSLAHHHGPHPGGHHPHQQMQEMAGVSTGKPASYMDTESIEFIVARHK</sequence>
<keyword evidence="3" id="KW-1185">Reference proteome</keyword>
<dbReference type="AlphaFoldDB" id="A0AAV4EZR8"/>
<dbReference type="EMBL" id="BMAT01011046">
    <property type="protein sequence ID" value="GFR65646.1"/>
    <property type="molecule type" value="Genomic_DNA"/>
</dbReference>